<organism evidence="3 4">
    <name type="scientific">Blastococcus tunisiensis</name>
    <dbReference type="NCBI Taxonomy" id="1798228"/>
    <lineage>
        <taxon>Bacteria</taxon>
        <taxon>Bacillati</taxon>
        <taxon>Actinomycetota</taxon>
        <taxon>Actinomycetes</taxon>
        <taxon>Geodermatophilales</taxon>
        <taxon>Geodermatophilaceae</taxon>
        <taxon>Blastococcus</taxon>
    </lineage>
</organism>
<evidence type="ECO:0000313" key="4">
    <source>
        <dbReference type="Proteomes" id="UP000198589"/>
    </source>
</evidence>
<proteinExistence type="predicted"/>
<accession>A0A1I2JB91</accession>
<dbReference type="AlphaFoldDB" id="A0A1I2JB91"/>
<sequence>MVELSSPRAALDRARALAAAGARARQPDGITIYPVERLGNQLFTYAAGLAQARRLDCPYYVSLGFFGPLRPQRPYGFSYGLDSFDNGLAVPGDEAAHRPILRGLPVMSTADGWQRWVGRRLDGAVGGVFTEASFAYDPRIERIPVGTTLLGFFQSWRYFDSVAEEVRSRMLRLTAPSSWYEEMRGRIRPGDGSIVLNVRRGDYVLPQVQAFHGLATSGYYRRALELLRDLGIDGPVYVMSDAVDDVLAEFTGFPELVPIRPPRGIDAFELIALLARADALVAANSSFSWWGGWLGERPGRPVVVPRPWFTDRSVDTGDLVPPQWLTLGREL</sequence>
<dbReference type="CDD" id="cd11301">
    <property type="entry name" value="Fut1_Fut2_like"/>
    <property type="match status" value="1"/>
</dbReference>
<dbReference type="Proteomes" id="UP000198589">
    <property type="component" value="Unassembled WGS sequence"/>
</dbReference>
<dbReference type="STRING" id="1798228.SAMN05216574_115110"/>
<reference evidence="4" key="1">
    <citation type="submission" date="2016-10" db="EMBL/GenBank/DDBJ databases">
        <authorList>
            <person name="Varghese N."/>
            <person name="Submissions S."/>
        </authorList>
    </citation>
    <scope>NUCLEOTIDE SEQUENCE [LARGE SCALE GENOMIC DNA]</scope>
    <source>
        <strain evidence="4">DSM 46838</strain>
    </source>
</reference>
<dbReference type="InterPro" id="IPR002516">
    <property type="entry name" value="Glyco_trans_11"/>
</dbReference>
<dbReference type="Pfam" id="PF01531">
    <property type="entry name" value="Glyco_transf_11"/>
    <property type="match status" value="1"/>
</dbReference>
<keyword evidence="1" id="KW-0328">Glycosyltransferase</keyword>
<dbReference type="PANTHER" id="PTHR11927">
    <property type="entry name" value="GALACTOSIDE 2-L-FUCOSYLTRANSFERASE"/>
    <property type="match status" value="1"/>
</dbReference>
<keyword evidence="2 3" id="KW-0808">Transferase</keyword>
<evidence type="ECO:0000256" key="1">
    <source>
        <dbReference type="ARBA" id="ARBA00022676"/>
    </source>
</evidence>
<dbReference type="PANTHER" id="PTHR11927:SF9">
    <property type="entry name" value="L-FUCOSYLTRANSFERASE"/>
    <property type="match status" value="1"/>
</dbReference>
<keyword evidence="4" id="KW-1185">Reference proteome</keyword>
<protein>
    <submittedName>
        <fullName evidence="3">Glycosyl transferase family 11</fullName>
    </submittedName>
</protein>
<name>A0A1I2JB91_9ACTN</name>
<evidence type="ECO:0000313" key="3">
    <source>
        <dbReference type="EMBL" id="SFF51260.1"/>
    </source>
</evidence>
<dbReference type="EMBL" id="FOND01000015">
    <property type="protein sequence ID" value="SFF51260.1"/>
    <property type="molecule type" value="Genomic_DNA"/>
</dbReference>
<gene>
    <name evidence="3" type="ORF">SAMN05216574_115110</name>
</gene>
<dbReference type="GO" id="GO:0008107">
    <property type="term" value="F:galactoside 2-alpha-L-fucosyltransferase activity"/>
    <property type="evidence" value="ECO:0007669"/>
    <property type="project" value="InterPro"/>
</dbReference>
<dbReference type="GO" id="GO:0005975">
    <property type="term" value="P:carbohydrate metabolic process"/>
    <property type="evidence" value="ECO:0007669"/>
    <property type="project" value="InterPro"/>
</dbReference>
<evidence type="ECO:0000256" key="2">
    <source>
        <dbReference type="ARBA" id="ARBA00022679"/>
    </source>
</evidence>
<dbReference type="GO" id="GO:0016020">
    <property type="term" value="C:membrane"/>
    <property type="evidence" value="ECO:0007669"/>
    <property type="project" value="InterPro"/>
</dbReference>
<dbReference type="RefSeq" id="WP_092201776.1">
    <property type="nucleotide sequence ID" value="NZ_FOND01000015.1"/>
</dbReference>